<name>A0A182QG99_9DIPT</name>
<dbReference type="EnsemblMetazoa" id="AFAF009568-RA">
    <property type="protein sequence ID" value="AFAF009568-PA"/>
    <property type="gene ID" value="AFAF009568"/>
</dbReference>
<sequence>MTKYSADFTLLNEILYRQRRLIRTGPSRTANRTIGSKIHVKIQNSAHKILPRRKKQFQNAVDIFIASSRQSNRSSARVNELRQNRAGRMASKFLNLSHADQSSYLNCADMLEHQNQATVCSDPFQLFLHDFCKECDHLKSLEEIQLPPTRPVHNQDADDIEDDDALDPEIAELSSKEQTLSAAQQTWNALSDEAREPYRFRAIMAALFPITIDQAF</sequence>
<protein>
    <submittedName>
        <fullName evidence="1">Uncharacterized protein</fullName>
    </submittedName>
</protein>
<dbReference type="EMBL" id="AXCN02001838">
    <property type="status" value="NOT_ANNOTATED_CDS"/>
    <property type="molecule type" value="Genomic_DNA"/>
</dbReference>
<dbReference type="AlphaFoldDB" id="A0A182QG99"/>
<accession>A0A182QG99</accession>
<evidence type="ECO:0000313" key="2">
    <source>
        <dbReference type="Proteomes" id="UP000075886"/>
    </source>
</evidence>
<dbReference type="VEuPathDB" id="VectorBase:AFAF009568"/>
<keyword evidence="2" id="KW-1185">Reference proteome</keyword>
<dbReference type="Proteomes" id="UP000075886">
    <property type="component" value="Unassembled WGS sequence"/>
</dbReference>
<organism evidence="1 2">
    <name type="scientific">Anopheles farauti</name>
    <dbReference type="NCBI Taxonomy" id="69004"/>
    <lineage>
        <taxon>Eukaryota</taxon>
        <taxon>Metazoa</taxon>
        <taxon>Ecdysozoa</taxon>
        <taxon>Arthropoda</taxon>
        <taxon>Hexapoda</taxon>
        <taxon>Insecta</taxon>
        <taxon>Pterygota</taxon>
        <taxon>Neoptera</taxon>
        <taxon>Endopterygota</taxon>
        <taxon>Diptera</taxon>
        <taxon>Nematocera</taxon>
        <taxon>Culicoidea</taxon>
        <taxon>Culicidae</taxon>
        <taxon>Anophelinae</taxon>
        <taxon>Anopheles</taxon>
    </lineage>
</organism>
<proteinExistence type="predicted"/>
<evidence type="ECO:0000313" key="1">
    <source>
        <dbReference type="EnsemblMetazoa" id="AFAF009568-PA"/>
    </source>
</evidence>
<reference evidence="2" key="1">
    <citation type="submission" date="2014-01" db="EMBL/GenBank/DDBJ databases">
        <title>The Genome Sequence of Anopheles farauti FAR1 (V2).</title>
        <authorList>
            <consortium name="The Broad Institute Genomics Platform"/>
            <person name="Neafsey D.E."/>
            <person name="Besansky N."/>
            <person name="Howell P."/>
            <person name="Walton C."/>
            <person name="Young S.K."/>
            <person name="Zeng Q."/>
            <person name="Gargeya S."/>
            <person name="Fitzgerald M."/>
            <person name="Haas B."/>
            <person name="Abouelleil A."/>
            <person name="Allen A.W."/>
            <person name="Alvarado L."/>
            <person name="Arachchi H.M."/>
            <person name="Berlin A.M."/>
            <person name="Chapman S.B."/>
            <person name="Gainer-Dewar J."/>
            <person name="Goldberg J."/>
            <person name="Griggs A."/>
            <person name="Gujja S."/>
            <person name="Hansen M."/>
            <person name="Howarth C."/>
            <person name="Imamovic A."/>
            <person name="Ireland A."/>
            <person name="Larimer J."/>
            <person name="McCowan C."/>
            <person name="Murphy C."/>
            <person name="Pearson M."/>
            <person name="Poon T.W."/>
            <person name="Priest M."/>
            <person name="Roberts A."/>
            <person name="Saif S."/>
            <person name="Shea T."/>
            <person name="Sisk P."/>
            <person name="Sykes S."/>
            <person name="Wortman J."/>
            <person name="Nusbaum C."/>
            <person name="Birren B."/>
        </authorList>
    </citation>
    <scope>NUCLEOTIDE SEQUENCE [LARGE SCALE GENOMIC DNA]</scope>
    <source>
        <strain evidence="2">FAR1</strain>
    </source>
</reference>
<reference evidence="1" key="2">
    <citation type="submission" date="2020-05" db="UniProtKB">
        <authorList>
            <consortium name="EnsemblMetazoa"/>
        </authorList>
    </citation>
    <scope>IDENTIFICATION</scope>
    <source>
        <strain evidence="1">FAR1</strain>
    </source>
</reference>